<keyword evidence="1" id="KW-0472">Membrane</keyword>
<evidence type="ECO:0008006" key="4">
    <source>
        <dbReference type="Google" id="ProtNLM"/>
    </source>
</evidence>
<feature type="transmembrane region" description="Helical" evidence="1">
    <location>
        <begin position="54"/>
        <end position="80"/>
    </location>
</feature>
<organism evidence="2 3">
    <name type="scientific">Gottfriedia luciferensis</name>
    <dbReference type="NCBI Taxonomy" id="178774"/>
    <lineage>
        <taxon>Bacteria</taxon>
        <taxon>Bacillati</taxon>
        <taxon>Bacillota</taxon>
        <taxon>Bacilli</taxon>
        <taxon>Bacillales</taxon>
        <taxon>Bacillaceae</taxon>
        <taxon>Gottfriedia</taxon>
    </lineage>
</organism>
<dbReference type="Pfam" id="PF09991">
    <property type="entry name" value="DUF2232"/>
    <property type="match status" value="1"/>
</dbReference>
<keyword evidence="1" id="KW-1133">Transmembrane helix</keyword>
<keyword evidence="1" id="KW-0812">Transmembrane</keyword>
<feature type="transmembrane region" description="Helical" evidence="1">
    <location>
        <begin position="276"/>
        <end position="303"/>
    </location>
</feature>
<gene>
    <name evidence="2" type="ORF">BED47_04735</name>
</gene>
<name>A0ABX2ZTL5_9BACI</name>
<accession>A0ABX2ZTL5</accession>
<feature type="transmembrane region" description="Helical" evidence="1">
    <location>
        <begin position="100"/>
        <end position="119"/>
    </location>
</feature>
<feature type="transmembrane region" description="Helical" evidence="1">
    <location>
        <begin position="175"/>
        <end position="195"/>
    </location>
</feature>
<comment type="caution">
    <text evidence="2">The sequence shown here is derived from an EMBL/GenBank/DDBJ whole genome shotgun (WGS) entry which is preliminary data.</text>
</comment>
<dbReference type="Proteomes" id="UP000094580">
    <property type="component" value="Unassembled WGS sequence"/>
</dbReference>
<evidence type="ECO:0000313" key="2">
    <source>
        <dbReference type="EMBL" id="ODG91799.1"/>
    </source>
</evidence>
<sequence>MKSTRFITEGAVLLAIYSVLLLIFRFVPFLSIFMAFLMPLPFIILSIKYSIKESLLLCCVALGLTIVITSFNLLPVTLMYSTVGIAFGYLLKNERSKGEILLTSTFLYLIHTVLSYILFKAVFHIDFVKENINLATEAIEKSKELSASLGTNANEKALDSLTNAIKLIPTLIPSILLMVSFILAFLTQLVTFPLIRRLGYKTPKFKPFREFRLPVGFMWFFLIVMIFSFFNLKQSSFLSTAVINLTYVLQILLLVQGYASIFYFSYLKHFSKAVPIIILIASFIIQPLIYIVLLIGIVSIGIFNRRKI</sequence>
<feature type="transmembrane region" description="Helical" evidence="1">
    <location>
        <begin position="215"/>
        <end position="232"/>
    </location>
</feature>
<proteinExistence type="predicted"/>
<keyword evidence="3" id="KW-1185">Reference proteome</keyword>
<feature type="transmembrane region" description="Helical" evidence="1">
    <location>
        <begin position="7"/>
        <end position="24"/>
    </location>
</feature>
<evidence type="ECO:0000256" key="1">
    <source>
        <dbReference type="SAM" id="Phobius"/>
    </source>
</evidence>
<dbReference type="InterPro" id="IPR018710">
    <property type="entry name" value="DUF2232"/>
</dbReference>
<dbReference type="PANTHER" id="PTHR41324">
    <property type="entry name" value="MEMBRANE PROTEIN-RELATED"/>
    <property type="match status" value="1"/>
</dbReference>
<dbReference type="PANTHER" id="PTHR41324:SF1">
    <property type="entry name" value="DUF2232 DOMAIN-CONTAINING PROTEIN"/>
    <property type="match status" value="1"/>
</dbReference>
<reference evidence="2 3" key="1">
    <citation type="submission" date="2016-07" db="EMBL/GenBank/DDBJ databases">
        <authorList>
            <person name="Townsley L."/>
            <person name="Shank E.A."/>
        </authorList>
    </citation>
    <scope>NUCLEOTIDE SEQUENCE [LARGE SCALE GENOMIC DNA]</scope>
    <source>
        <strain evidence="2 3">CH01</strain>
    </source>
</reference>
<evidence type="ECO:0000313" key="3">
    <source>
        <dbReference type="Proteomes" id="UP000094580"/>
    </source>
</evidence>
<dbReference type="EMBL" id="MDKC01000013">
    <property type="protein sequence ID" value="ODG91799.1"/>
    <property type="molecule type" value="Genomic_DNA"/>
</dbReference>
<feature type="transmembrane region" description="Helical" evidence="1">
    <location>
        <begin position="244"/>
        <end position="264"/>
    </location>
</feature>
<protein>
    <recommendedName>
        <fullName evidence="4">DUF2232 domain-containing protein</fullName>
    </recommendedName>
</protein>
<dbReference type="RefSeq" id="WP_069033644.1">
    <property type="nucleotide sequence ID" value="NZ_MDKC01000013.1"/>
</dbReference>
<feature type="transmembrane region" description="Helical" evidence="1">
    <location>
        <begin position="30"/>
        <end position="47"/>
    </location>
</feature>